<gene>
    <name evidence="1" type="ORF">LPJ64_000145</name>
</gene>
<dbReference type="EMBL" id="JANBOH010000003">
    <property type="protein sequence ID" value="KAJ1648565.1"/>
    <property type="molecule type" value="Genomic_DNA"/>
</dbReference>
<evidence type="ECO:0008006" key="3">
    <source>
        <dbReference type="Google" id="ProtNLM"/>
    </source>
</evidence>
<proteinExistence type="predicted"/>
<evidence type="ECO:0000313" key="1">
    <source>
        <dbReference type="EMBL" id="KAJ1648565.1"/>
    </source>
</evidence>
<comment type="caution">
    <text evidence="1">The sequence shown here is derived from an EMBL/GenBank/DDBJ whole genome shotgun (WGS) entry which is preliminary data.</text>
</comment>
<dbReference type="Proteomes" id="UP001145021">
    <property type="component" value="Unassembled WGS sequence"/>
</dbReference>
<name>A0A9W7XS14_9FUNG</name>
<sequence length="171" mass="18740">MKPESLIQYISKSKASSVLNKDTASYGRNNLFDGSAETCWNSEQGLPQYVMVEFAPAVKISNIYIQFQGGFAGKDTQLVDMTRGNEICPLHALDNNQVQVFDIPESERDIERTRIKIHFASSTDFYGRVVIYTLDFIGYVTGSSPQALNATAGSGSKDTDAQATSAHIVVT</sequence>
<dbReference type="Gene3D" id="2.60.120.260">
    <property type="entry name" value="Galactose-binding domain-like"/>
    <property type="match status" value="1"/>
</dbReference>
<keyword evidence="2" id="KW-1185">Reference proteome</keyword>
<dbReference type="InterPro" id="IPR008979">
    <property type="entry name" value="Galactose-bd-like_sf"/>
</dbReference>
<organism evidence="1 2">
    <name type="scientific">Coemansia asiatica</name>
    <dbReference type="NCBI Taxonomy" id="1052880"/>
    <lineage>
        <taxon>Eukaryota</taxon>
        <taxon>Fungi</taxon>
        <taxon>Fungi incertae sedis</taxon>
        <taxon>Zoopagomycota</taxon>
        <taxon>Kickxellomycotina</taxon>
        <taxon>Kickxellomycetes</taxon>
        <taxon>Kickxellales</taxon>
        <taxon>Kickxellaceae</taxon>
        <taxon>Coemansia</taxon>
    </lineage>
</organism>
<protein>
    <recommendedName>
        <fullName evidence="3">Galactose-binding domain-like protein</fullName>
    </recommendedName>
</protein>
<dbReference type="SUPFAM" id="SSF49785">
    <property type="entry name" value="Galactose-binding domain-like"/>
    <property type="match status" value="1"/>
</dbReference>
<dbReference type="AlphaFoldDB" id="A0A9W7XS14"/>
<evidence type="ECO:0000313" key="2">
    <source>
        <dbReference type="Proteomes" id="UP001145021"/>
    </source>
</evidence>
<accession>A0A9W7XS14</accession>
<reference evidence="1" key="1">
    <citation type="submission" date="2022-07" db="EMBL/GenBank/DDBJ databases">
        <title>Phylogenomic reconstructions and comparative analyses of Kickxellomycotina fungi.</title>
        <authorList>
            <person name="Reynolds N.K."/>
            <person name="Stajich J.E."/>
            <person name="Barry K."/>
            <person name="Grigoriev I.V."/>
            <person name="Crous P."/>
            <person name="Smith M.E."/>
        </authorList>
    </citation>
    <scope>NUCLEOTIDE SEQUENCE</scope>
    <source>
        <strain evidence="1">NBRC 105413</strain>
    </source>
</reference>